<evidence type="ECO:0000256" key="2">
    <source>
        <dbReference type="ARBA" id="ARBA00005988"/>
    </source>
</evidence>
<keyword evidence="11" id="KW-0121">Carboxypeptidase</keyword>
<comment type="caution">
    <text evidence="11">The sequence shown here is derived from an EMBL/GenBank/DDBJ whole genome shotgun (WGS) entry which is preliminary data.</text>
</comment>
<organism evidence="11 12">
    <name type="scientific">Lentzea flava</name>
    <dbReference type="NCBI Taxonomy" id="103732"/>
    <lineage>
        <taxon>Bacteria</taxon>
        <taxon>Bacillati</taxon>
        <taxon>Actinomycetota</taxon>
        <taxon>Actinomycetes</taxon>
        <taxon>Pseudonocardiales</taxon>
        <taxon>Pseudonocardiaceae</taxon>
        <taxon>Lentzea</taxon>
    </lineage>
</organism>
<sequence>MFSKSRGKIAAVLAVCLPVLVAGMATPSTADSGRYLLEVTANTSAERTQIAQTGVDVLGATKLTTMSVVADKAQYQALRASGLPVKYVGDFEQQLKSLGKVDFKDPQPGQVGTQDFPSGYTGYHNFAEMTAELQQTVRDHPTLASLRSIGKSYQNRDIWALKVSDNVATDESEPEVIFTCNQHAREHLTVEQCLQIIKRYTDNYSTPAIKNLVDTREIWFIPMVNPDGVEYDIATGSFRGWRKNRQGNGTDLNRNWGYKWGCCGGSSGSSTSDTYRGTAAFSAPETNVIKNFVNSRVIGGVQQIKTNIDFHSFSELVLWPYGYTTADTDTGLNAEEARAFQTLGRQMAALNGYTPEQASDLYITDGTIDDWMWGVHKIWSYTYEMYPSSGGLNGFYPRDSVIATQTSRNDRAVDLFVSYSDCVKRIIGVSC</sequence>
<dbReference type="InterPro" id="IPR057246">
    <property type="entry name" value="CARBOXYPEPT_ZN_1"/>
</dbReference>
<evidence type="ECO:0000256" key="7">
    <source>
        <dbReference type="ARBA" id="ARBA00023049"/>
    </source>
</evidence>
<dbReference type="PROSITE" id="PS00132">
    <property type="entry name" value="CARBOXYPEPT_ZN_1"/>
    <property type="match status" value="1"/>
</dbReference>
<evidence type="ECO:0000256" key="1">
    <source>
        <dbReference type="ARBA" id="ARBA00001947"/>
    </source>
</evidence>
<feature type="domain" description="Peptidase M14" evidence="10">
    <location>
        <begin position="122"/>
        <end position="420"/>
    </location>
</feature>
<keyword evidence="9" id="KW-0732">Signal</keyword>
<dbReference type="GO" id="GO:0004180">
    <property type="term" value="F:carboxypeptidase activity"/>
    <property type="evidence" value="ECO:0007669"/>
    <property type="project" value="UniProtKB-KW"/>
</dbReference>
<evidence type="ECO:0000256" key="6">
    <source>
        <dbReference type="ARBA" id="ARBA00022833"/>
    </source>
</evidence>
<dbReference type="InterPro" id="IPR057247">
    <property type="entry name" value="CARBOXYPEPT_ZN_2"/>
</dbReference>
<dbReference type="InterPro" id="IPR033810">
    <property type="entry name" value="Carboxypeptidase_T"/>
</dbReference>
<comment type="similarity">
    <text evidence="2 8">Belongs to the peptidase M14 family.</text>
</comment>
<dbReference type="Proteomes" id="UP000649573">
    <property type="component" value="Unassembled WGS sequence"/>
</dbReference>
<dbReference type="SUPFAM" id="SSF53187">
    <property type="entry name" value="Zn-dependent exopeptidases"/>
    <property type="match status" value="1"/>
</dbReference>
<comment type="cofactor">
    <cofactor evidence="1">
        <name>Zn(2+)</name>
        <dbReference type="ChEBI" id="CHEBI:29105"/>
    </cofactor>
</comment>
<keyword evidence="7" id="KW-0482">Metalloprotease</keyword>
<evidence type="ECO:0000256" key="9">
    <source>
        <dbReference type="SAM" id="SignalP"/>
    </source>
</evidence>
<dbReference type="InterPro" id="IPR000834">
    <property type="entry name" value="Peptidase_M14"/>
</dbReference>
<feature type="signal peptide" evidence="9">
    <location>
        <begin position="1"/>
        <end position="30"/>
    </location>
</feature>
<evidence type="ECO:0000259" key="10">
    <source>
        <dbReference type="PROSITE" id="PS52035"/>
    </source>
</evidence>
<gene>
    <name evidence="11" type="ORF">GCM10010178_30820</name>
</gene>
<dbReference type="PANTHER" id="PTHR11705">
    <property type="entry name" value="PROTEASE FAMILY M14 CARBOXYPEPTIDASE A,B"/>
    <property type="match status" value="1"/>
</dbReference>
<dbReference type="Gene3D" id="3.40.630.10">
    <property type="entry name" value="Zn peptidases"/>
    <property type="match status" value="1"/>
</dbReference>
<accession>A0ABQ2UI72</accession>
<dbReference type="CDD" id="cd03859">
    <property type="entry name" value="M14_CPT"/>
    <property type="match status" value="1"/>
</dbReference>
<keyword evidence="3" id="KW-0645">Protease</keyword>
<evidence type="ECO:0000256" key="5">
    <source>
        <dbReference type="ARBA" id="ARBA00022801"/>
    </source>
</evidence>
<dbReference type="PROSITE" id="PS52035">
    <property type="entry name" value="PEPTIDASE_M14"/>
    <property type="match status" value="1"/>
</dbReference>
<keyword evidence="12" id="KW-1185">Reference proteome</keyword>
<proteinExistence type="inferred from homology"/>
<keyword evidence="5" id="KW-0378">Hydrolase</keyword>
<dbReference type="RefSeq" id="WP_189254321.1">
    <property type="nucleotide sequence ID" value="NZ_BMRE01000010.1"/>
</dbReference>
<protein>
    <submittedName>
        <fullName evidence="11">Carboxypeptidase T</fullName>
    </submittedName>
</protein>
<dbReference type="PRINTS" id="PR00765">
    <property type="entry name" value="CRBOXYPTASEA"/>
</dbReference>
<name>A0ABQ2UI72_9PSEU</name>
<reference evidence="12" key="1">
    <citation type="journal article" date="2019" name="Int. J. Syst. Evol. Microbiol.">
        <title>The Global Catalogue of Microorganisms (GCM) 10K type strain sequencing project: providing services to taxonomists for standard genome sequencing and annotation.</title>
        <authorList>
            <consortium name="The Broad Institute Genomics Platform"/>
            <consortium name="The Broad Institute Genome Sequencing Center for Infectious Disease"/>
            <person name="Wu L."/>
            <person name="Ma J."/>
        </authorList>
    </citation>
    <scope>NUCLEOTIDE SEQUENCE [LARGE SCALE GENOMIC DNA]</scope>
    <source>
        <strain evidence="12">JCM 3296</strain>
    </source>
</reference>
<dbReference type="PROSITE" id="PS00133">
    <property type="entry name" value="CARBOXYPEPT_ZN_2"/>
    <property type="match status" value="1"/>
</dbReference>
<evidence type="ECO:0000313" key="12">
    <source>
        <dbReference type="Proteomes" id="UP000649573"/>
    </source>
</evidence>
<evidence type="ECO:0000313" key="11">
    <source>
        <dbReference type="EMBL" id="GGU36376.1"/>
    </source>
</evidence>
<keyword evidence="6" id="KW-0862">Zinc</keyword>
<evidence type="ECO:0000256" key="3">
    <source>
        <dbReference type="ARBA" id="ARBA00022670"/>
    </source>
</evidence>
<dbReference type="SMART" id="SM00631">
    <property type="entry name" value="Zn_pept"/>
    <property type="match status" value="1"/>
</dbReference>
<evidence type="ECO:0000256" key="8">
    <source>
        <dbReference type="PROSITE-ProRule" id="PRU01379"/>
    </source>
</evidence>
<dbReference type="EMBL" id="BMRE01000010">
    <property type="protein sequence ID" value="GGU36376.1"/>
    <property type="molecule type" value="Genomic_DNA"/>
</dbReference>
<dbReference type="Pfam" id="PF00246">
    <property type="entry name" value="Peptidase_M14"/>
    <property type="match status" value="1"/>
</dbReference>
<feature type="active site" description="Proton donor/acceptor" evidence="8">
    <location>
        <position position="384"/>
    </location>
</feature>
<evidence type="ECO:0000256" key="4">
    <source>
        <dbReference type="ARBA" id="ARBA00022723"/>
    </source>
</evidence>
<dbReference type="PANTHER" id="PTHR11705:SF143">
    <property type="entry name" value="SLL0236 PROTEIN"/>
    <property type="match status" value="1"/>
</dbReference>
<keyword evidence="4" id="KW-0479">Metal-binding</keyword>
<feature type="chain" id="PRO_5045087437" evidence="9">
    <location>
        <begin position="31"/>
        <end position="431"/>
    </location>
</feature>